<evidence type="ECO:0000313" key="6">
    <source>
        <dbReference type="Proteomes" id="UP001364156"/>
    </source>
</evidence>
<reference evidence="5 6" key="1">
    <citation type="submission" date="2023-10" db="EMBL/GenBank/DDBJ databases">
        <title>Roseovarius strain S88 nov., isolated from a marine algae.</title>
        <authorList>
            <person name="Lee M.W."/>
            <person name="Lee J.K."/>
            <person name="Kim J.M."/>
            <person name="Choi D.G."/>
            <person name="Baek J.H."/>
            <person name="Bayburt H."/>
            <person name="Jung J.J."/>
            <person name="Han D.M."/>
            <person name="Jeon C.O."/>
        </authorList>
    </citation>
    <scope>NUCLEOTIDE SEQUENCE [LARGE SCALE GENOMIC DNA]</scope>
    <source>
        <strain evidence="5 6">S88</strain>
        <plasmid evidence="5 6">unnamed</plasmid>
    </source>
</reference>
<evidence type="ECO:0000313" key="5">
    <source>
        <dbReference type="EMBL" id="WWR48419.1"/>
    </source>
</evidence>
<evidence type="ECO:0000256" key="2">
    <source>
        <dbReference type="ARBA" id="ARBA00022747"/>
    </source>
</evidence>
<keyword evidence="5" id="KW-0614">Plasmid</keyword>
<dbReference type="GO" id="GO:0004519">
    <property type="term" value="F:endonuclease activity"/>
    <property type="evidence" value="ECO:0007669"/>
    <property type="project" value="UniProtKB-KW"/>
</dbReference>
<dbReference type="RefSeq" id="WP_338551223.1">
    <property type="nucleotide sequence ID" value="NZ_CP146070.1"/>
</dbReference>
<evidence type="ECO:0000259" key="4">
    <source>
        <dbReference type="Pfam" id="PF01420"/>
    </source>
</evidence>
<dbReference type="Gene3D" id="1.10.287.1120">
    <property type="entry name" value="Bipartite methylase S protein"/>
    <property type="match status" value="1"/>
</dbReference>
<name>A0ABZ2HQJ5_9RHOB</name>
<dbReference type="InterPro" id="IPR044946">
    <property type="entry name" value="Restrct_endonuc_typeI_TRD_sf"/>
</dbReference>
<dbReference type="Pfam" id="PF01420">
    <property type="entry name" value="Methylase_S"/>
    <property type="match status" value="1"/>
</dbReference>
<dbReference type="SUPFAM" id="SSF116734">
    <property type="entry name" value="DNA methylase specificity domain"/>
    <property type="match status" value="2"/>
</dbReference>
<feature type="domain" description="Type I restriction modification DNA specificity" evidence="4">
    <location>
        <begin position="24"/>
        <end position="171"/>
    </location>
</feature>
<evidence type="ECO:0000256" key="3">
    <source>
        <dbReference type="ARBA" id="ARBA00023125"/>
    </source>
</evidence>
<keyword evidence="5" id="KW-0378">Hydrolase</keyword>
<evidence type="ECO:0000256" key="1">
    <source>
        <dbReference type="ARBA" id="ARBA00010923"/>
    </source>
</evidence>
<dbReference type="GO" id="GO:0016787">
    <property type="term" value="F:hydrolase activity"/>
    <property type="evidence" value="ECO:0007669"/>
    <property type="project" value="UniProtKB-KW"/>
</dbReference>
<geneLocation type="plasmid" evidence="5 6">
    <name>unnamed</name>
</geneLocation>
<keyword evidence="5" id="KW-0255">Endonuclease</keyword>
<dbReference type="EMBL" id="CP146070">
    <property type="protein sequence ID" value="WWR48419.1"/>
    <property type="molecule type" value="Genomic_DNA"/>
</dbReference>
<keyword evidence="3" id="KW-0238">DNA-binding</keyword>
<dbReference type="Gene3D" id="3.90.220.20">
    <property type="entry name" value="DNA methylase specificity domains"/>
    <property type="match status" value="2"/>
</dbReference>
<proteinExistence type="inferred from homology"/>
<protein>
    <submittedName>
        <fullName evidence="5">Restriction endonuclease subunit S</fullName>
        <ecNumber evidence="5">3.1.21.-</ecNumber>
    </submittedName>
</protein>
<organism evidence="5 6">
    <name type="scientific">Roseovarius phycicola</name>
    <dbReference type="NCBI Taxonomy" id="3080976"/>
    <lineage>
        <taxon>Bacteria</taxon>
        <taxon>Pseudomonadati</taxon>
        <taxon>Pseudomonadota</taxon>
        <taxon>Alphaproteobacteria</taxon>
        <taxon>Rhodobacterales</taxon>
        <taxon>Roseobacteraceae</taxon>
        <taxon>Roseovarius</taxon>
    </lineage>
</organism>
<comment type="similarity">
    <text evidence="1">Belongs to the type-I restriction system S methylase family.</text>
</comment>
<dbReference type="EC" id="3.1.21.-" evidence="5"/>
<keyword evidence="2" id="KW-0680">Restriction system</keyword>
<keyword evidence="5" id="KW-0540">Nuclease</keyword>
<gene>
    <name evidence="5" type="ORF">RZ517_18210</name>
</gene>
<sequence length="421" mass="47276">MSSDWDTKPLIAIAKNDGGFFLDGDWIESKDLSDDGIRYITTGAVDVGVYKERGTGFVSEETFQKLQCTEVFPGDILISRLNLPAGRACIVPDLGYRIVTSVDNVIARPSDKYDRRFVVYLLSSKPYLEHASMLARGTTMRRISRSALGRIRLTLPEKQLQTRIADFLDDETGRIDRLIEDKTRFIALLKEKRAAVIDHAVTKGIDRNVEMKPSGLDWLGDIPAHWETVPPTVLFKESKERAHEGDQLMSATQKYGVIPLAEFEALEQRQVTMAVANLDKRKHVEVGDFVISMRSMDGGLERARAVGSVRSSYSVLKCGPEVEGRFFGYLLKSSLYIQALRLTTSFIRDGQDMNFSHFRKVRLPRIPIAEQTKIADHIERETTRIDGLLEKTERSIALLKEKRAALITAAVTGKIDVRAAA</sequence>
<accession>A0ABZ2HQJ5</accession>
<keyword evidence="6" id="KW-1185">Reference proteome</keyword>
<dbReference type="PANTHER" id="PTHR30408">
    <property type="entry name" value="TYPE-1 RESTRICTION ENZYME ECOKI SPECIFICITY PROTEIN"/>
    <property type="match status" value="1"/>
</dbReference>
<dbReference type="InterPro" id="IPR000055">
    <property type="entry name" value="Restrct_endonuc_typeI_TRD"/>
</dbReference>
<dbReference type="PANTHER" id="PTHR30408:SF12">
    <property type="entry name" value="TYPE I RESTRICTION ENZYME MJAVIII SPECIFICITY SUBUNIT"/>
    <property type="match status" value="1"/>
</dbReference>
<dbReference type="Proteomes" id="UP001364156">
    <property type="component" value="Plasmid unnamed"/>
</dbReference>
<dbReference type="InterPro" id="IPR052021">
    <property type="entry name" value="Type-I_RS_S_subunit"/>
</dbReference>